<gene>
    <name evidence="3" type="ORF">F7731_03180</name>
</gene>
<dbReference type="CDD" id="cd08018">
    <property type="entry name" value="M20_Acy1_amhX-like"/>
    <property type="match status" value="1"/>
</dbReference>
<dbReference type="Pfam" id="PF01546">
    <property type="entry name" value="Peptidase_M20"/>
    <property type="match status" value="1"/>
</dbReference>
<evidence type="ECO:0000256" key="1">
    <source>
        <dbReference type="PIRSR" id="PIRSR005962-1"/>
    </source>
</evidence>
<feature type="binding site" evidence="1">
    <location>
        <position position="129"/>
    </location>
    <ligand>
        <name>Mn(2+)</name>
        <dbReference type="ChEBI" id="CHEBI:29035"/>
        <label>2</label>
    </ligand>
</feature>
<dbReference type="NCBIfam" id="TIGR01891">
    <property type="entry name" value="amidohydrolases"/>
    <property type="match status" value="1"/>
</dbReference>
<dbReference type="InterPro" id="IPR017439">
    <property type="entry name" value="Amidohydrolase"/>
</dbReference>
<dbReference type="OrthoDB" id="9776731at2"/>
<keyword evidence="4" id="KW-1185">Reference proteome</keyword>
<accession>A0A6L3VD38</accession>
<comment type="caution">
    <text evidence="3">The sequence shown here is derived from an EMBL/GenBank/DDBJ whole genome shotgun (WGS) entry which is preliminary data.</text>
</comment>
<evidence type="ECO:0000313" key="4">
    <source>
        <dbReference type="Proteomes" id="UP000481030"/>
    </source>
</evidence>
<dbReference type="InterPro" id="IPR037484">
    <property type="entry name" value="AmhX-like"/>
</dbReference>
<dbReference type="RefSeq" id="WP_151533311.1">
    <property type="nucleotide sequence ID" value="NZ_WBOS01000001.1"/>
</dbReference>
<feature type="domain" description="Peptidase M20 dimerisation" evidence="2">
    <location>
        <begin position="180"/>
        <end position="267"/>
    </location>
</feature>
<keyword evidence="1" id="KW-0479">Metal-binding</keyword>
<dbReference type="SUPFAM" id="SSF53187">
    <property type="entry name" value="Zn-dependent exopeptidases"/>
    <property type="match status" value="1"/>
</dbReference>
<feature type="binding site" evidence="1">
    <location>
        <position position="95"/>
    </location>
    <ligand>
        <name>Mn(2+)</name>
        <dbReference type="ChEBI" id="CHEBI:29035"/>
        <label>2</label>
    </ligand>
</feature>
<evidence type="ECO:0000259" key="2">
    <source>
        <dbReference type="Pfam" id="PF07687"/>
    </source>
</evidence>
<dbReference type="Pfam" id="PF07687">
    <property type="entry name" value="M20_dimer"/>
    <property type="match status" value="1"/>
</dbReference>
<feature type="binding site" evidence="1">
    <location>
        <position position="93"/>
    </location>
    <ligand>
        <name>Mn(2+)</name>
        <dbReference type="ChEBI" id="CHEBI:29035"/>
        <label>2</label>
    </ligand>
</feature>
<feature type="binding site" evidence="1">
    <location>
        <position position="348"/>
    </location>
    <ligand>
        <name>Mn(2+)</name>
        <dbReference type="ChEBI" id="CHEBI:29035"/>
        <label>2</label>
    </ligand>
</feature>
<keyword evidence="3" id="KW-0378">Hydrolase</keyword>
<dbReference type="Proteomes" id="UP000481030">
    <property type="component" value="Unassembled WGS sequence"/>
</dbReference>
<dbReference type="Gene3D" id="3.40.630.10">
    <property type="entry name" value="Zn peptidases"/>
    <property type="match status" value="1"/>
</dbReference>
<keyword evidence="1" id="KW-0464">Manganese</keyword>
<feature type="binding site" evidence="1">
    <location>
        <position position="153"/>
    </location>
    <ligand>
        <name>Mn(2+)</name>
        <dbReference type="ChEBI" id="CHEBI:29035"/>
        <label>2</label>
    </ligand>
</feature>
<dbReference type="GO" id="GO:0016787">
    <property type="term" value="F:hydrolase activity"/>
    <property type="evidence" value="ECO:0007669"/>
    <property type="project" value="UniProtKB-KW"/>
</dbReference>
<dbReference type="GO" id="GO:0046872">
    <property type="term" value="F:metal ion binding"/>
    <property type="evidence" value="ECO:0007669"/>
    <property type="project" value="UniProtKB-KW"/>
</dbReference>
<dbReference type="AlphaFoldDB" id="A0A6L3VD38"/>
<dbReference type="InterPro" id="IPR036264">
    <property type="entry name" value="Bact_exopeptidase_dim_dom"/>
</dbReference>
<comment type="cofactor">
    <cofactor evidence="1">
        <name>Mn(2+)</name>
        <dbReference type="ChEBI" id="CHEBI:29035"/>
    </cofactor>
    <text evidence="1">The Mn(2+) ion enhances activity.</text>
</comment>
<proteinExistence type="predicted"/>
<dbReference type="EMBL" id="WBOS01000001">
    <property type="protein sequence ID" value="KAB2338573.1"/>
    <property type="molecule type" value="Genomic_DNA"/>
</dbReference>
<dbReference type="SUPFAM" id="SSF55031">
    <property type="entry name" value="Bacterial exopeptidase dimerisation domain"/>
    <property type="match status" value="1"/>
</dbReference>
<dbReference type="InterPro" id="IPR011650">
    <property type="entry name" value="Peptidase_M20_dimer"/>
</dbReference>
<dbReference type="Gene3D" id="3.30.70.360">
    <property type="match status" value="1"/>
</dbReference>
<dbReference type="InterPro" id="IPR002933">
    <property type="entry name" value="Peptidase_M20"/>
</dbReference>
<dbReference type="PANTHER" id="PTHR11014:SF122">
    <property type="entry name" value="AMIDOHYDROLASE AMHX"/>
    <property type="match status" value="1"/>
</dbReference>
<sequence length="382" mass="41791">MNGTLEVSDLKSQIYDIFEYLHQHPEVSWKEVQTTQYIANMLRKLGADLVTTFDDCPGIVAEIGEGPITVGLRADMDALWQEVDGTWQANHSCGHDAHMTLALGVFMALKKRNVKLPGKVKFIFQPAEEKGNGALTMVEKKVIDHVDYLYGVHLRPNSEVQNGKAAPSIVHGAGRFIEGKIIGDDGHGGRPHVGVNAIEVGAALVNHLRGIHLDPLVPYSVKMTKFLAGGENANIIPGSANFSLDLRAQSNQMMDQLKEKVEQIISSVSNLYQVEITYSYESNVVAAEVNEEAQAIMAESIAQVLGKENLLPPSITSGGEDFHFYSVKRPQVKATMLGLGCGLTPGLHHPKMTFDREALLSGIEILTRAILTTFQKNGFHVE</sequence>
<evidence type="ECO:0000313" key="3">
    <source>
        <dbReference type="EMBL" id="KAB2338573.1"/>
    </source>
</evidence>
<dbReference type="PANTHER" id="PTHR11014">
    <property type="entry name" value="PEPTIDASE M20 FAMILY MEMBER"/>
    <property type="match status" value="1"/>
</dbReference>
<name>A0A6L3VD38_9BACI</name>
<organism evidence="3 4">
    <name type="scientific">Cytobacillus depressus</name>
    <dbReference type="NCBI Taxonomy" id="1602942"/>
    <lineage>
        <taxon>Bacteria</taxon>
        <taxon>Bacillati</taxon>
        <taxon>Bacillota</taxon>
        <taxon>Bacilli</taxon>
        <taxon>Bacillales</taxon>
        <taxon>Bacillaceae</taxon>
        <taxon>Cytobacillus</taxon>
    </lineage>
</organism>
<dbReference type="PIRSF" id="PIRSF005962">
    <property type="entry name" value="Pept_M20D_amidohydro"/>
    <property type="match status" value="1"/>
</dbReference>
<protein>
    <submittedName>
        <fullName evidence="3">Amidohydrolase</fullName>
    </submittedName>
</protein>
<reference evidence="3 4" key="1">
    <citation type="journal article" date="2016" name="Antonie Van Leeuwenhoek">
        <title>Bacillus depressus sp. nov., isolated from soil of a sunflower field.</title>
        <authorList>
            <person name="Wei X."/>
            <person name="Xin D."/>
            <person name="Xin Y."/>
            <person name="Zhang H."/>
            <person name="Wang T."/>
            <person name="Zhang J."/>
        </authorList>
    </citation>
    <scope>NUCLEOTIDE SEQUENCE [LARGE SCALE GENOMIC DNA]</scope>
    <source>
        <strain evidence="3 4">BZ1</strain>
    </source>
</reference>